<dbReference type="PANTHER" id="PTHR43002">
    <property type="entry name" value="GLYCOGEN DEBRANCHING ENZYME"/>
    <property type="match status" value="1"/>
</dbReference>
<dbReference type="SUPFAM" id="SSF51011">
    <property type="entry name" value="Glycosyl hydrolase domain"/>
    <property type="match status" value="1"/>
</dbReference>
<keyword evidence="3" id="KW-0378">Hydrolase</keyword>
<dbReference type="GO" id="GO:0005975">
    <property type="term" value="P:carbohydrate metabolic process"/>
    <property type="evidence" value="ECO:0007669"/>
    <property type="project" value="InterPro"/>
</dbReference>
<protein>
    <submittedName>
        <fullName evidence="5">Glycogen-debranching protein</fullName>
    </submittedName>
</protein>
<name>A0A5M8FQ44_9GAMM</name>
<evidence type="ECO:0000313" key="5">
    <source>
        <dbReference type="EMBL" id="KAA6182982.1"/>
    </source>
</evidence>
<evidence type="ECO:0000256" key="1">
    <source>
        <dbReference type="ARBA" id="ARBA00008061"/>
    </source>
</evidence>
<evidence type="ECO:0000313" key="6">
    <source>
        <dbReference type="Proteomes" id="UP000322981"/>
    </source>
</evidence>
<evidence type="ECO:0000256" key="3">
    <source>
        <dbReference type="ARBA" id="ARBA00023295"/>
    </source>
</evidence>
<dbReference type="Gene3D" id="2.60.40.10">
    <property type="entry name" value="Immunoglobulins"/>
    <property type="match status" value="1"/>
</dbReference>
<dbReference type="Gene3D" id="3.20.20.80">
    <property type="entry name" value="Glycosidases"/>
    <property type="match status" value="1"/>
</dbReference>
<dbReference type="OrthoDB" id="3236218at2"/>
<dbReference type="RefSeq" id="WP_150094563.1">
    <property type="nucleotide sequence ID" value="NZ_JBFUOH010000078.1"/>
</dbReference>
<comment type="similarity">
    <text evidence="1">Belongs to the glycosyl hydrolase 13 family.</text>
</comment>
<feature type="domain" description="Glycosyl hydrolase family 13 catalytic" evidence="4">
    <location>
        <begin position="156"/>
        <end position="565"/>
    </location>
</feature>
<dbReference type="SUPFAM" id="SSF51445">
    <property type="entry name" value="(Trans)glycosidases"/>
    <property type="match status" value="1"/>
</dbReference>
<keyword evidence="2" id="KW-0809">Transit peptide</keyword>
<evidence type="ECO:0000259" key="4">
    <source>
        <dbReference type="SMART" id="SM00642"/>
    </source>
</evidence>
<accession>A0A5M8FQ44</accession>
<dbReference type="InterPro" id="IPR004193">
    <property type="entry name" value="Glyco_hydro_13_N"/>
</dbReference>
<dbReference type="InterPro" id="IPR017853">
    <property type="entry name" value="GH"/>
</dbReference>
<dbReference type="AlphaFoldDB" id="A0A5M8FQ44"/>
<dbReference type="GO" id="GO:0019156">
    <property type="term" value="F:isoamylase activity"/>
    <property type="evidence" value="ECO:0007669"/>
    <property type="project" value="UniProtKB-ARBA"/>
</dbReference>
<dbReference type="Pfam" id="PF21156">
    <property type="entry name" value="ISOA1-3_C"/>
    <property type="match status" value="1"/>
</dbReference>
<dbReference type="CDD" id="cd11326">
    <property type="entry name" value="AmyAc_Glg_debranch"/>
    <property type="match status" value="1"/>
</dbReference>
<organism evidence="5 6">
    <name type="scientific">Thiohalocapsa marina</name>
    <dbReference type="NCBI Taxonomy" id="424902"/>
    <lineage>
        <taxon>Bacteria</taxon>
        <taxon>Pseudomonadati</taxon>
        <taxon>Pseudomonadota</taxon>
        <taxon>Gammaproteobacteria</taxon>
        <taxon>Chromatiales</taxon>
        <taxon>Chromatiaceae</taxon>
        <taxon>Thiohalocapsa</taxon>
    </lineage>
</organism>
<sequence length="685" mass="76389">MYPVRPGRRYPPGASVVDHGINFSIYSRHATGATLLLYADAAAKTPFQVIALDPEVNHTFFSWHVQVVGLPPGTRYTWRMQGPHDPVGHGWLFDGDVELVDPWARAVDTRRWDRARRCREGAQAHDSIRGIVLADDYDWEGDQLLRMPSQEMIIYELHVGGFTRHPSAGVAHPGSFLGLVEKIPYLRSLGVTHVELLPVMAFDEQDVPEPVGAAGLSNFWGYSTHSFFAPHPGYCVDPERQRDEFRDLVKALHRAGIGVLLDVVFNHTAEGGQGGPLINFKGIGNETFYMLDAADRSRYLDFTGCGNTVNANHPFMARFIIDCLEYWVREMHVDGFRFDLASAMARDENGVPMHHPPVLWGIELSDVLAGSKIIAEAWDAAGLYHVGSFPGYRWMEWNGRYRDDLRRAVRGDGGLIDQVATRIAGSSDLYQGNLRHPINSINFITCHDGFTLLDLVSCDKKANAPNHEGNRDGCAHNLSWNCGAEGPCNSPAILALRRRQAKNFMAVLFLSQGIPMLNAGDELLRSAACNNNTWCQDNALGWIDWSLAERNADMLRFVRGMIALRKRHPSLRRRQFLSHREIEWFGPEGEAPDWNAEDARELAFTLHGRGGEEPPLHAVFNFGAGACTFVLPTLPGWSWAVAARTWARSPQDLVERSDQRPLSRSRVGVPAHGVLVLEGIRTDGG</sequence>
<dbReference type="SUPFAM" id="SSF81296">
    <property type="entry name" value="E set domains"/>
    <property type="match status" value="1"/>
</dbReference>
<dbReference type="Pfam" id="PF00128">
    <property type="entry name" value="Alpha-amylase"/>
    <property type="match status" value="1"/>
</dbReference>
<dbReference type="InterPro" id="IPR013783">
    <property type="entry name" value="Ig-like_fold"/>
</dbReference>
<dbReference type="SMART" id="SM00642">
    <property type="entry name" value="Aamy"/>
    <property type="match status" value="1"/>
</dbReference>
<dbReference type="Proteomes" id="UP000322981">
    <property type="component" value="Unassembled WGS sequence"/>
</dbReference>
<dbReference type="InterPro" id="IPR006047">
    <property type="entry name" value="GH13_cat_dom"/>
</dbReference>
<evidence type="ECO:0000256" key="2">
    <source>
        <dbReference type="ARBA" id="ARBA00022946"/>
    </source>
</evidence>
<dbReference type="InterPro" id="IPR013780">
    <property type="entry name" value="Glyco_hydro_b"/>
</dbReference>
<gene>
    <name evidence="5" type="ORF">F2Q65_16815</name>
</gene>
<dbReference type="CDD" id="cd02856">
    <property type="entry name" value="E_set_GDE_Isoamylase_N"/>
    <property type="match status" value="1"/>
</dbReference>
<dbReference type="Gene3D" id="2.60.40.1180">
    <property type="entry name" value="Golgi alpha-mannosidase II"/>
    <property type="match status" value="1"/>
</dbReference>
<dbReference type="InterPro" id="IPR014756">
    <property type="entry name" value="Ig_E-set"/>
</dbReference>
<dbReference type="EMBL" id="VWXX01000038">
    <property type="protein sequence ID" value="KAA6182982.1"/>
    <property type="molecule type" value="Genomic_DNA"/>
</dbReference>
<comment type="caution">
    <text evidence="5">The sequence shown here is derived from an EMBL/GenBank/DDBJ whole genome shotgun (WGS) entry which is preliminary data.</text>
</comment>
<keyword evidence="3" id="KW-0326">Glycosidase</keyword>
<dbReference type="InterPro" id="IPR048650">
    <property type="entry name" value="ISOA1-3-like_C"/>
</dbReference>
<dbReference type="InterPro" id="IPR044505">
    <property type="entry name" value="GlgX_Isoamylase_N_E_set"/>
</dbReference>
<dbReference type="Pfam" id="PF02922">
    <property type="entry name" value="CBM_48"/>
    <property type="match status" value="1"/>
</dbReference>
<keyword evidence="6" id="KW-1185">Reference proteome</keyword>
<proteinExistence type="inferred from homology"/>
<reference evidence="5 6" key="1">
    <citation type="submission" date="2019-09" db="EMBL/GenBank/DDBJ databases">
        <title>Whole-genome sequence of the purple sulfur bacterium Thiohalocapsa marina DSM 19078.</title>
        <authorList>
            <person name="Kyndt J.A."/>
            <person name="Meyer T.E."/>
        </authorList>
    </citation>
    <scope>NUCLEOTIDE SEQUENCE [LARGE SCALE GENOMIC DNA]</scope>
    <source>
        <strain evidence="5 6">DSM 19078</strain>
    </source>
</reference>